<proteinExistence type="predicted"/>
<name>A0A1Y2H7J1_9FUNG</name>
<dbReference type="RefSeq" id="XP_021886665.1">
    <property type="nucleotide sequence ID" value="XM_022020389.1"/>
</dbReference>
<dbReference type="InParanoid" id="A0A1Y2H7J1"/>
<dbReference type="AlphaFoldDB" id="A0A1Y2H7J1"/>
<protein>
    <submittedName>
        <fullName evidence="1">Uncharacterized protein</fullName>
    </submittedName>
</protein>
<feature type="non-terminal residue" evidence="1">
    <location>
        <position position="171"/>
    </location>
</feature>
<sequence length="171" mass="19273">LFNCVEPYGRKQSIDAHKEPFLLSNGNALQTSIPPFETRHIDLWPTTIPCKKGDRLVIGTQAFNVLITSSARLDIKEPPSLGGVTTSFTLKESKLSRNTKIFLDSDSVIEAFKIINSKEVYRNARGNELEQMRQVRSKFDHCSPYFLCRAASNIAKSHLMQPYSVFTLVGH</sequence>
<evidence type="ECO:0000313" key="1">
    <source>
        <dbReference type="EMBL" id="ORZ28992.1"/>
    </source>
</evidence>
<dbReference type="GeneID" id="33562233"/>
<gene>
    <name evidence="1" type="ORF">BCR41DRAFT_293603</name>
</gene>
<reference evidence="1 2" key="1">
    <citation type="submission" date="2016-07" db="EMBL/GenBank/DDBJ databases">
        <title>Pervasive Adenine N6-methylation of Active Genes in Fungi.</title>
        <authorList>
            <consortium name="DOE Joint Genome Institute"/>
            <person name="Mondo S.J."/>
            <person name="Dannebaum R.O."/>
            <person name="Kuo R.C."/>
            <person name="Labutti K."/>
            <person name="Haridas S."/>
            <person name="Kuo A."/>
            <person name="Salamov A."/>
            <person name="Ahrendt S.R."/>
            <person name="Lipzen A."/>
            <person name="Sullivan W."/>
            <person name="Andreopoulos W.B."/>
            <person name="Clum A."/>
            <person name="Lindquist E."/>
            <person name="Daum C."/>
            <person name="Ramamoorthy G.K."/>
            <person name="Gryganskyi A."/>
            <person name="Culley D."/>
            <person name="Magnuson J.K."/>
            <person name="James T.Y."/>
            <person name="O'Malley M.A."/>
            <person name="Stajich J.E."/>
            <person name="Spatafora J.W."/>
            <person name="Visel A."/>
            <person name="Grigoriev I.V."/>
        </authorList>
    </citation>
    <scope>NUCLEOTIDE SEQUENCE [LARGE SCALE GENOMIC DNA]</scope>
    <source>
        <strain evidence="1 2">NRRL 3116</strain>
    </source>
</reference>
<dbReference type="STRING" id="64571.A0A1Y2H7J1"/>
<keyword evidence="2" id="KW-1185">Reference proteome</keyword>
<dbReference type="EMBL" id="MCFF01000001">
    <property type="protein sequence ID" value="ORZ28992.1"/>
    <property type="molecule type" value="Genomic_DNA"/>
</dbReference>
<dbReference type="Proteomes" id="UP000193648">
    <property type="component" value="Unassembled WGS sequence"/>
</dbReference>
<evidence type="ECO:0000313" key="2">
    <source>
        <dbReference type="Proteomes" id="UP000193648"/>
    </source>
</evidence>
<feature type="non-terminal residue" evidence="1">
    <location>
        <position position="1"/>
    </location>
</feature>
<dbReference type="OrthoDB" id="2435184at2759"/>
<accession>A0A1Y2H7J1</accession>
<comment type="caution">
    <text evidence="1">The sequence shown here is derived from an EMBL/GenBank/DDBJ whole genome shotgun (WGS) entry which is preliminary data.</text>
</comment>
<organism evidence="1 2">
    <name type="scientific">Lobosporangium transversale</name>
    <dbReference type="NCBI Taxonomy" id="64571"/>
    <lineage>
        <taxon>Eukaryota</taxon>
        <taxon>Fungi</taxon>
        <taxon>Fungi incertae sedis</taxon>
        <taxon>Mucoromycota</taxon>
        <taxon>Mortierellomycotina</taxon>
        <taxon>Mortierellomycetes</taxon>
        <taxon>Mortierellales</taxon>
        <taxon>Mortierellaceae</taxon>
        <taxon>Lobosporangium</taxon>
    </lineage>
</organism>